<name>A0A3L8DMW4_OOCBI</name>
<gene>
    <name evidence="1" type="ORF">DMN91_006150</name>
</gene>
<comment type="caution">
    <text evidence="1">The sequence shown here is derived from an EMBL/GenBank/DDBJ whole genome shotgun (WGS) entry which is preliminary data.</text>
</comment>
<reference evidence="1 2" key="1">
    <citation type="journal article" date="2018" name="Genome Res.">
        <title>The genomic architecture and molecular evolution of ant odorant receptors.</title>
        <authorList>
            <person name="McKenzie S.K."/>
            <person name="Kronauer D.J.C."/>
        </authorList>
    </citation>
    <scope>NUCLEOTIDE SEQUENCE [LARGE SCALE GENOMIC DNA]</scope>
    <source>
        <strain evidence="1">Clonal line C1</strain>
    </source>
</reference>
<dbReference type="AlphaFoldDB" id="A0A3L8DMW4"/>
<dbReference type="EMBL" id="QOIP01000006">
    <property type="protein sequence ID" value="RLU21774.1"/>
    <property type="molecule type" value="Genomic_DNA"/>
</dbReference>
<evidence type="ECO:0000313" key="2">
    <source>
        <dbReference type="Proteomes" id="UP000279307"/>
    </source>
</evidence>
<sequence length="71" mass="8111">MWKQFNAKMHGEEEEQFNADELHVTFPQTAFLLVDATPVVEVPLHRSVHLAFPPPTVGISIHCHILLTTFF</sequence>
<protein>
    <submittedName>
        <fullName evidence="1">Uncharacterized protein</fullName>
    </submittedName>
</protein>
<proteinExistence type="predicted"/>
<organism evidence="1 2">
    <name type="scientific">Ooceraea biroi</name>
    <name type="common">Clonal raider ant</name>
    <name type="synonym">Cerapachys biroi</name>
    <dbReference type="NCBI Taxonomy" id="2015173"/>
    <lineage>
        <taxon>Eukaryota</taxon>
        <taxon>Metazoa</taxon>
        <taxon>Ecdysozoa</taxon>
        <taxon>Arthropoda</taxon>
        <taxon>Hexapoda</taxon>
        <taxon>Insecta</taxon>
        <taxon>Pterygota</taxon>
        <taxon>Neoptera</taxon>
        <taxon>Endopterygota</taxon>
        <taxon>Hymenoptera</taxon>
        <taxon>Apocrita</taxon>
        <taxon>Aculeata</taxon>
        <taxon>Formicoidea</taxon>
        <taxon>Formicidae</taxon>
        <taxon>Dorylinae</taxon>
        <taxon>Ooceraea</taxon>
    </lineage>
</organism>
<dbReference type="Proteomes" id="UP000279307">
    <property type="component" value="Chromosome 6"/>
</dbReference>
<accession>A0A3L8DMW4</accession>
<evidence type="ECO:0000313" key="1">
    <source>
        <dbReference type="EMBL" id="RLU21774.1"/>
    </source>
</evidence>